<organism evidence="10 11">
    <name type="scientific">Pseudoalteromonas fenneropenaei</name>
    <dbReference type="NCBI Taxonomy" id="1737459"/>
    <lineage>
        <taxon>Bacteria</taxon>
        <taxon>Pseudomonadati</taxon>
        <taxon>Pseudomonadota</taxon>
        <taxon>Gammaproteobacteria</taxon>
        <taxon>Alteromonadales</taxon>
        <taxon>Pseudoalteromonadaceae</taxon>
        <taxon>Pseudoalteromonas</taxon>
    </lineage>
</organism>
<dbReference type="PIRSF" id="PIRSF006158">
    <property type="entry name" value="UCP006158_SH3"/>
    <property type="match status" value="1"/>
</dbReference>
<evidence type="ECO:0000256" key="4">
    <source>
        <dbReference type="ARBA" id="ARBA00022989"/>
    </source>
</evidence>
<keyword evidence="6" id="KW-0175">Coiled coil</keyword>
<keyword evidence="2 7" id="KW-0812">Transmembrane</keyword>
<feature type="coiled-coil region" evidence="6">
    <location>
        <begin position="116"/>
        <end position="178"/>
    </location>
</feature>
<dbReference type="EMBL" id="JBHRSD010000022">
    <property type="protein sequence ID" value="MFC3033477.1"/>
    <property type="molecule type" value="Genomic_DNA"/>
</dbReference>
<name>A0ABV7CLD2_9GAMM</name>
<keyword evidence="4 7" id="KW-1133">Transmembrane helix</keyword>
<evidence type="ECO:0000256" key="5">
    <source>
        <dbReference type="ARBA" id="ARBA00023136"/>
    </source>
</evidence>
<dbReference type="Proteomes" id="UP001595453">
    <property type="component" value="Unassembled WGS sequence"/>
</dbReference>
<protein>
    <submittedName>
        <fullName evidence="10">TIGR04211 family SH3 domain-containing protein</fullName>
    </submittedName>
</protein>
<keyword evidence="5 7" id="KW-0472">Membrane</keyword>
<dbReference type="PROSITE" id="PS51781">
    <property type="entry name" value="SH3B"/>
    <property type="match status" value="1"/>
</dbReference>
<evidence type="ECO:0000256" key="7">
    <source>
        <dbReference type="SAM" id="Phobius"/>
    </source>
</evidence>
<gene>
    <name evidence="10" type="ORF">ACFOEE_13190</name>
</gene>
<evidence type="ECO:0000313" key="11">
    <source>
        <dbReference type="Proteomes" id="UP001595453"/>
    </source>
</evidence>
<evidence type="ECO:0000313" key="10">
    <source>
        <dbReference type="EMBL" id="MFC3033477.1"/>
    </source>
</evidence>
<feature type="domain" description="SH3b" evidence="9">
    <location>
        <begin position="39"/>
        <end position="110"/>
    </location>
</feature>
<dbReference type="Pfam" id="PF08239">
    <property type="entry name" value="SH3_3"/>
    <property type="match status" value="1"/>
</dbReference>
<evidence type="ECO:0000256" key="6">
    <source>
        <dbReference type="SAM" id="Coils"/>
    </source>
</evidence>
<keyword evidence="11" id="KW-1185">Reference proteome</keyword>
<evidence type="ECO:0000256" key="1">
    <source>
        <dbReference type="ARBA" id="ARBA00004167"/>
    </source>
</evidence>
<keyword evidence="3 8" id="KW-0732">Signal</keyword>
<accession>A0ABV7CLD2</accession>
<sequence>MINRLNMVKRCLLSICLLTLAGFSNAETTESPSTTEQLTTTSAIDANAYVMDDLYVYVHAGAGKNYRILGSVNAGSPIQILGEEQNGFFNILDDKGRDGWIESKFVTTEPGLRVTNSQLQQQLDNANQDLVAARDELPVLQTKLQELEAQNKRLQQTVAEVEAQKVKLQQDALGKKQQEQHLMLTYGGAIAFTGLLLGVILTLFLSRRKRYDGWA</sequence>
<reference evidence="11" key="1">
    <citation type="journal article" date="2019" name="Int. J. Syst. Evol. Microbiol.">
        <title>The Global Catalogue of Microorganisms (GCM) 10K type strain sequencing project: providing services to taxonomists for standard genome sequencing and annotation.</title>
        <authorList>
            <consortium name="The Broad Institute Genomics Platform"/>
            <consortium name="The Broad Institute Genome Sequencing Center for Infectious Disease"/>
            <person name="Wu L."/>
            <person name="Ma J."/>
        </authorList>
    </citation>
    <scope>NUCLEOTIDE SEQUENCE [LARGE SCALE GENOMIC DNA]</scope>
    <source>
        <strain evidence="11">KCTC 42730</strain>
    </source>
</reference>
<feature type="transmembrane region" description="Helical" evidence="7">
    <location>
        <begin position="183"/>
        <end position="205"/>
    </location>
</feature>
<comment type="subcellular location">
    <subcellularLocation>
        <location evidence="1">Membrane</location>
        <topology evidence="1">Single-pass membrane protein</topology>
    </subcellularLocation>
</comment>
<dbReference type="SMART" id="SM00287">
    <property type="entry name" value="SH3b"/>
    <property type="match status" value="1"/>
</dbReference>
<evidence type="ECO:0000259" key="9">
    <source>
        <dbReference type="PROSITE" id="PS51781"/>
    </source>
</evidence>
<dbReference type="RefSeq" id="WP_377124996.1">
    <property type="nucleotide sequence ID" value="NZ_JBHRSD010000022.1"/>
</dbReference>
<dbReference type="Gene3D" id="2.30.30.40">
    <property type="entry name" value="SH3 Domains"/>
    <property type="match status" value="1"/>
</dbReference>
<evidence type="ECO:0000256" key="3">
    <source>
        <dbReference type="ARBA" id="ARBA00022729"/>
    </source>
</evidence>
<comment type="caution">
    <text evidence="10">The sequence shown here is derived from an EMBL/GenBank/DDBJ whole genome shotgun (WGS) entry which is preliminary data.</text>
</comment>
<evidence type="ECO:0000256" key="2">
    <source>
        <dbReference type="ARBA" id="ARBA00022692"/>
    </source>
</evidence>
<feature type="signal peptide" evidence="8">
    <location>
        <begin position="1"/>
        <end position="26"/>
    </location>
</feature>
<feature type="chain" id="PRO_5046791117" evidence="8">
    <location>
        <begin position="27"/>
        <end position="215"/>
    </location>
</feature>
<dbReference type="InterPro" id="IPR016476">
    <property type="entry name" value="SH3_dom_pro"/>
</dbReference>
<proteinExistence type="predicted"/>
<evidence type="ECO:0000256" key="8">
    <source>
        <dbReference type="SAM" id="SignalP"/>
    </source>
</evidence>
<dbReference type="NCBIfam" id="TIGR04211">
    <property type="entry name" value="SH3_and_anchor"/>
    <property type="match status" value="1"/>
</dbReference>
<dbReference type="InterPro" id="IPR003646">
    <property type="entry name" value="SH3-like_bac-type"/>
</dbReference>